<dbReference type="GO" id="GO:0008408">
    <property type="term" value="F:3'-5' exonuclease activity"/>
    <property type="evidence" value="ECO:0007669"/>
    <property type="project" value="InterPro"/>
</dbReference>
<dbReference type="InterPro" id="IPR004365">
    <property type="entry name" value="NA-bd_OB_tRNA"/>
</dbReference>
<evidence type="ECO:0000256" key="8">
    <source>
        <dbReference type="ARBA" id="ARBA00022932"/>
    </source>
</evidence>
<dbReference type="InterPro" id="IPR004805">
    <property type="entry name" value="DnaE2/DnaE/PolC"/>
</dbReference>
<dbReference type="Pfam" id="PF07733">
    <property type="entry name" value="DNA_pol3_alpha"/>
    <property type="match status" value="1"/>
</dbReference>
<dbReference type="eggNOG" id="COG0587">
    <property type="taxonomic scope" value="Bacteria"/>
</dbReference>
<evidence type="ECO:0000256" key="10">
    <source>
        <dbReference type="ARBA" id="ARBA00049244"/>
    </source>
</evidence>
<dbReference type="Pfam" id="PF01336">
    <property type="entry name" value="tRNA_anti-codon"/>
    <property type="match status" value="1"/>
</dbReference>
<dbReference type="NCBIfam" id="NF004226">
    <property type="entry name" value="PRK05673.1"/>
    <property type="match status" value="1"/>
</dbReference>
<comment type="subcellular location">
    <subcellularLocation>
        <location evidence="1">Cytoplasm</location>
    </subcellularLocation>
</comment>
<name>E6UEE1_RUMA7</name>
<dbReference type="GO" id="GO:0003676">
    <property type="term" value="F:nucleic acid binding"/>
    <property type="evidence" value="ECO:0007669"/>
    <property type="project" value="InterPro"/>
</dbReference>
<evidence type="ECO:0000313" key="13">
    <source>
        <dbReference type="Proteomes" id="UP000006919"/>
    </source>
</evidence>
<dbReference type="InterPro" id="IPR041931">
    <property type="entry name" value="DNA_pol3_alpha_thumb_dom"/>
</dbReference>
<evidence type="ECO:0000256" key="3">
    <source>
        <dbReference type="ARBA" id="ARBA00012417"/>
    </source>
</evidence>
<comment type="similarity">
    <text evidence="2">Belongs to the DNA polymerase type-C family. DnaE subfamily.</text>
</comment>
<dbReference type="InterPro" id="IPR040982">
    <property type="entry name" value="DNA_pol3_finger"/>
</dbReference>
<dbReference type="Gene3D" id="3.20.20.140">
    <property type="entry name" value="Metal-dependent hydrolases"/>
    <property type="match status" value="1"/>
</dbReference>
<dbReference type="SMART" id="SM00481">
    <property type="entry name" value="POLIIIAc"/>
    <property type="match status" value="1"/>
</dbReference>
<evidence type="ECO:0000313" key="12">
    <source>
        <dbReference type="EMBL" id="ADU23531.1"/>
    </source>
</evidence>
<dbReference type="Proteomes" id="UP000006919">
    <property type="component" value="Chromosome"/>
</dbReference>
<dbReference type="CDD" id="cd04485">
    <property type="entry name" value="DnaE_OBF"/>
    <property type="match status" value="1"/>
</dbReference>
<dbReference type="InterPro" id="IPR004013">
    <property type="entry name" value="PHP_dom"/>
</dbReference>
<dbReference type="NCBIfam" id="NF005298">
    <property type="entry name" value="PRK06826.1"/>
    <property type="match status" value="1"/>
</dbReference>
<evidence type="ECO:0000256" key="1">
    <source>
        <dbReference type="ARBA" id="ARBA00004496"/>
    </source>
</evidence>
<dbReference type="STRING" id="697329.Rumal_3066"/>
<sequence>MSDFVHLHLHSEYSLLDGACRIDRLAARLKEVGQTACAVTDHGNMFAAIEFYNTMRAAGIKPILGCEVYVARGSREDKDHREGKPYHLILLCENETGYRNLIKMVSLGYTEGFYSRPRIDLELLRKYHDGLICLSGCVAGELSTKIANGNYKGAEETALLYRDIFGADNYFIEIQKHRDPVEQRVMPSLIRLSQDTGIPLCLTNDCHYLRREDSQAQQVLMCISTATTTDDPAISFASDEFYVKSAEEMAELYPAIPEAMLNTVRIADRCDVEIKFGSTVLPYFGIDGVSDNAAYLRNMCREGLYRRYDEPSEEALERMEYELSVINGMGYTDYYLIVWDFINYAKSHDIPVGPGRGSGAGSLCAYCIGITDIDPLRYDLLFERFLNPERVTMPDFDIDFCVEGRQRVIDYVVEKYGADHVAQIATFGTLGAKQALRDAARAMGEPYATGDRLAKAAPRSMLLSDSVEKIPELRDMYNSDMKLRKIIDTAILIEGMPRNVSTHAAGVVITKEPVDFYVPLYARDGAVSTQYTMTVLERLGLLKIDFLGLSNLTIIKHCCDEIKKTHPDFDIEHIPLDDKAVYDMLSRGETEGVFQFESGGMTATIMKLRPSGIEDLIAVLSLYRPGPMDSIPNYIRCRHDPKLVRYKHPMLKPILEVTYGCIVYQEQVMQIFRSLAGYSFARADLVRRAMSKKKADVLENERKAFVWGDEEVCGAVANGVPEKTANDIFDEMTSFASYAFNKSHATAYATVAYRTAYLKCHFFKEYFSSLMTDAINESTEKLYGYISAARKRGVAVLPPDINKSIGGFSGEGDSIRFGLLGIKGLGSNSIAAIIRERTLGGDFLNLQDFCRRMQGRDIHTKAVEALIKAGAMDPLPLNRHEKLINCGIIMGDLSRAASDRLEGQLDFFGSGGASGDGLDKPMIDAEELTSEELLLYEHEALGMYLSAHPIDTCEPFARAAGFTSVRTILEAGLKGEGRTADILVMVTRKRSIATKKGDMMCFAACEDKTGEMEVIVFPKVYIAAGELVKENAVLHVRGKVSVKEDEPPKILADLVETGERFVMQALGMGICLRIDSRDKARLEAVSAAAHKYSAENGTALTVYFSDLKRRTAIKGAHRIRINDRIMNELSGIVGEGNTAFG</sequence>
<dbReference type="HOGENOM" id="CLU_001600_0_0_9"/>
<dbReference type="InterPro" id="IPR029460">
    <property type="entry name" value="DNAPol_HHH"/>
</dbReference>
<dbReference type="CDD" id="cd12113">
    <property type="entry name" value="PHP_PolIIIA_DnaE3"/>
    <property type="match status" value="1"/>
</dbReference>
<dbReference type="SUPFAM" id="SSF89550">
    <property type="entry name" value="PHP domain-like"/>
    <property type="match status" value="1"/>
</dbReference>
<dbReference type="GO" id="GO:0003887">
    <property type="term" value="F:DNA-directed DNA polymerase activity"/>
    <property type="evidence" value="ECO:0007669"/>
    <property type="project" value="UniProtKB-KW"/>
</dbReference>
<dbReference type="GO" id="GO:0005737">
    <property type="term" value="C:cytoplasm"/>
    <property type="evidence" value="ECO:0007669"/>
    <property type="project" value="UniProtKB-SubCell"/>
</dbReference>
<evidence type="ECO:0000256" key="7">
    <source>
        <dbReference type="ARBA" id="ARBA00022705"/>
    </source>
</evidence>
<dbReference type="PANTHER" id="PTHR32294:SF0">
    <property type="entry name" value="DNA POLYMERASE III SUBUNIT ALPHA"/>
    <property type="match status" value="1"/>
</dbReference>
<organism evidence="12 13">
    <name type="scientific">Ruminococcus albus (strain ATCC 27210 / DSM 20455 / JCM 14654 / NCDO 2250 / 7)</name>
    <dbReference type="NCBI Taxonomy" id="697329"/>
    <lineage>
        <taxon>Bacteria</taxon>
        <taxon>Bacillati</taxon>
        <taxon>Bacillota</taxon>
        <taxon>Clostridia</taxon>
        <taxon>Eubacteriales</taxon>
        <taxon>Oscillospiraceae</taxon>
        <taxon>Ruminococcus</taxon>
    </lineage>
</organism>
<dbReference type="Gene3D" id="1.10.10.1600">
    <property type="entry name" value="Bacterial DNA polymerase III alpha subunit, thumb domain"/>
    <property type="match status" value="1"/>
</dbReference>
<accession>E6UEE1</accession>
<comment type="function">
    <text evidence="9">DNA polymerase III is a complex, multichain enzyme responsible for most of the replicative synthesis in bacteria. This DNA polymerase also exhibits 3' to 5' exonuclease activity. The alpha chain is the DNA polymerase.</text>
</comment>
<dbReference type="EC" id="2.7.7.7" evidence="3"/>
<dbReference type="Pfam" id="PF14579">
    <property type="entry name" value="HHH_6"/>
    <property type="match status" value="1"/>
</dbReference>
<evidence type="ECO:0000259" key="11">
    <source>
        <dbReference type="SMART" id="SM00481"/>
    </source>
</evidence>
<dbReference type="RefSeq" id="WP_013499640.1">
    <property type="nucleotide sequence ID" value="NC_014833.1"/>
</dbReference>
<evidence type="ECO:0000256" key="9">
    <source>
        <dbReference type="ARBA" id="ARBA00025611"/>
    </source>
</evidence>
<dbReference type="OrthoDB" id="9803237at2"/>
<dbReference type="Pfam" id="PF02811">
    <property type="entry name" value="PHP"/>
    <property type="match status" value="1"/>
</dbReference>
<keyword evidence="8" id="KW-0239">DNA-directed DNA polymerase</keyword>
<keyword evidence="6 12" id="KW-0548">Nucleotidyltransferase</keyword>
<keyword evidence="5 12" id="KW-0808">Transferase</keyword>
<dbReference type="NCBIfam" id="TIGR00594">
    <property type="entry name" value="polc"/>
    <property type="match status" value="1"/>
</dbReference>
<evidence type="ECO:0000256" key="5">
    <source>
        <dbReference type="ARBA" id="ARBA00022679"/>
    </source>
</evidence>
<evidence type="ECO:0000256" key="2">
    <source>
        <dbReference type="ARBA" id="ARBA00009496"/>
    </source>
</evidence>
<dbReference type="InterPro" id="IPR016195">
    <property type="entry name" value="Pol/histidinol_Pase-like"/>
</dbReference>
<dbReference type="EMBL" id="CP002403">
    <property type="protein sequence ID" value="ADU23531.1"/>
    <property type="molecule type" value="Genomic_DNA"/>
</dbReference>
<evidence type="ECO:0000256" key="6">
    <source>
        <dbReference type="ARBA" id="ARBA00022695"/>
    </source>
</evidence>
<dbReference type="AlphaFoldDB" id="E6UEE1"/>
<keyword evidence="7" id="KW-0235">DNA replication</keyword>
<dbReference type="InterPro" id="IPR011708">
    <property type="entry name" value="DNA_pol3_alpha_NTPase_dom"/>
</dbReference>
<dbReference type="Gene3D" id="1.10.150.870">
    <property type="match status" value="1"/>
</dbReference>
<dbReference type="Pfam" id="PF17657">
    <property type="entry name" value="DNA_pol3_finger"/>
    <property type="match status" value="1"/>
</dbReference>
<dbReference type="KEGG" id="ral:Rumal_3066"/>
<feature type="domain" description="Polymerase/histidinol phosphatase N-terminal" evidence="11">
    <location>
        <begin position="5"/>
        <end position="72"/>
    </location>
</feature>
<evidence type="ECO:0000256" key="4">
    <source>
        <dbReference type="ARBA" id="ARBA00019114"/>
    </source>
</evidence>
<reference evidence="12 13" key="1">
    <citation type="journal article" date="2011" name="J. Bacteriol.">
        <title>Complete genome of the cellulolytic ruminal bacterium Ruminococcus albus 7.</title>
        <authorList>
            <person name="Suen G."/>
            <person name="Stevenson D.M."/>
            <person name="Bruce D.C."/>
            <person name="Chertkov O."/>
            <person name="Copeland A."/>
            <person name="Cheng J.F."/>
            <person name="Detter C."/>
            <person name="Detter J.C."/>
            <person name="Goodwin L.A."/>
            <person name="Han C.S."/>
            <person name="Hauser L.J."/>
            <person name="Ivanova N.N."/>
            <person name="Kyrpides N.C."/>
            <person name="Land M.L."/>
            <person name="Lapidus A."/>
            <person name="Lucas S."/>
            <person name="Ovchinnikova G."/>
            <person name="Pitluck S."/>
            <person name="Tapia R."/>
            <person name="Woyke T."/>
            <person name="Boyum J."/>
            <person name="Mead D."/>
            <person name="Weimer P.J."/>
        </authorList>
    </citation>
    <scope>NUCLEOTIDE SEQUENCE [LARGE SCALE GENOMIC DNA]</scope>
    <source>
        <strain evidence="13">ATCC 27210 / DSM 20455 / JCM 14654 / NCDO 2250 / 7</strain>
    </source>
</reference>
<comment type="catalytic activity">
    <reaction evidence="10">
        <text>DNA(n) + a 2'-deoxyribonucleoside 5'-triphosphate = DNA(n+1) + diphosphate</text>
        <dbReference type="Rhea" id="RHEA:22508"/>
        <dbReference type="Rhea" id="RHEA-COMP:17339"/>
        <dbReference type="Rhea" id="RHEA-COMP:17340"/>
        <dbReference type="ChEBI" id="CHEBI:33019"/>
        <dbReference type="ChEBI" id="CHEBI:61560"/>
        <dbReference type="ChEBI" id="CHEBI:173112"/>
        <dbReference type="EC" id="2.7.7.7"/>
    </reaction>
</comment>
<protein>
    <recommendedName>
        <fullName evidence="4">DNA polymerase III subunit alpha</fullName>
        <ecNumber evidence="3">2.7.7.7</ecNumber>
    </recommendedName>
</protein>
<dbReference type="PANTHER" id="PTHR32294">
    <property type="entry name" value="DNA POLYMERASE III SUBUNIT ALPHA"/>
    <property type="match status" value="1"/>
</dbReference>
<proteinExistence type="inferred from homology"/>
<dbReference type="GO" id="GO:0006260">
    <property type="term" value="P:DNA replication"/>
    <property type="evidence" value="ECO:0007669"/>
    <property type="project" value="UniProtKB-KW"/>
</dbReference>
<dbReference type="InterPro" id="IPR003141">
    <property type="entry name" value="Pol/His_phosphatase_N"/>
</dbReference>
<gene>
    <name evidence="12" type="ordered locus">Rumal_3066</name>
</gene>